<protein>
    <submittedName>
        <fullName evidence="1">Uncharacterized protein</fullName>
    </submittedName>
</protein>
<organism evidence="1 2">
    <name type="scientific">Vittaforma corneae (strain ATCC 50505)</name>
    <name type="common">Microsporidian parasite</name>
    <name type="synonym">Nosema corneum</name>
    <dbReference type="NCBI Taxonomy" id="993615"/>
    <lineage>
        <taxon>Eukaryota</taxon>
        <taxon>Fungi</taxon>
        <taxon>Fungi incertae sedis</taxon>
        <taxon>Microsporidia</taxon>
        <taxon>Nosematidae</taxon>
        <taxon>Vittaforma</taxon>
    </lineage>
</organism>
<dbReference type="Proteomes" id="UP000011082">
    <property type="component" value="Unassembled WGS sequence"/>
</dbReference>
<sequence>MDTHTWLEKRGSLRILKNHSNQSSKLKKKQSIINKLKCLHTENFISLLEELENENFNKFHTEIVNNLLSNPIIASPPSKSTPAVLQSTFDYIHKIVEVVYLFSFDSSLMGYLVSSLKKGHSNNWTFCCILLEIFILNTKQKKMPNTTLETVAQTLLKTLKGQRLSFILYSLKFFDIDKSVFVPNIEDEIKTINEDNFEILKEIAGILKINEDLKIPNSYIEIVKPVPGEFSFYEDSKVPSEFVFPPFSMSMIKNIEKKKLEPYMLDYIGQNICSHPELITKIINKKKYVEFIPSLARILSKAIKNSKSYCGSILSCQNTDKDLILIAECYKFGLFTSQEIFNLINQLIDKHLISKLCVILEQLGRYILYKKETNRLSIEMIEKVKNSPLDNVSKIQFSQCISMILNPEFCKINILDFLRWFFNSTDYETNALFAKMKKSPRFLLLVLSQPSIFENEENFKKFFNEVKDIVFTLDTSIPLAKTMKNMIEEENTSSFLIGFYLFSIPRIYEKHKTLALDYAQAISFLARKQSQQTQVINTLLKEKVGERLKYRIILLLLDSFDPEIHEKYIEILNKRQKGDAEFRAMLFNFCEKHHYACEVDESDSFEREMCLMEESD</sequence>
<dbReference type="RefSeq" id="XP_007604817.1">
    <property type="nucleotide sequence ID" value="XM_007604755.1"/>
</dbReference>
<proteinExistence type="predicted"/>
<dbReference type="InterPro" id="IPR016024">
    <property type="entry name" value="ARM-type_fold"/>
</dbReference>
<dbReference type="VEuPathDB" id="MicrosporidiaDB:VICG_01371"/>
<dbReference type="STRING" id="993615.L2GL80"/>
<dbReference type="EMBL" id="JH370141">
    <property type="protein sequence ID" value="ELA41623.1"/>
    <property type="molecule type" value="Genomic_DNA"/>
</dbReference>
<accession>L2GL80</accession>
<name>L2GL80_VITCO</name>
<dbReference type="HOGENOM" id="CLU_443588_0_0_1"/>
<evidence type="ECO:0000313" key="2">
    <source>
        <dbReference type="Proteomes" id="UP000011082"/>
    </source>
</evidence>
<evidence type="ECO:0000313" key="1">
    <source>
        <dbReference type="EMBL" id="ELA41623.1"/>
    </source>
</evidence>
<keyword evidence="2" id="KW-1185">Reference proteome</keyword>
<dbReference type="AlphaFoldDB" id="L2GL80"/>
<dbReference type="Gene3D" id="1.25.40.180">
    <property type="match status" value="1"/>
</dbReference>
<dbReference type="InParanoid" id="L2GL80"/>
<gene>
    <name evidence="1" type="ORF">VICG_01371</name>
</gene>
<dbReference type="GeneID" id="19882082"/>
<dbReference type="SUPFAM" id="SSF48371">
    <property type="entry name" value="ARM repeat"/>
    <property type="match status" value="1"/>
</dbReference>
<dbReference type="OrthoDB" id="2195444at2759"/>
<reference evidence="2" key="1">
    <citation type="submission" date="2011-05" db="EMBL/GenBank/DDBJ databases">
        <title>The genome sequence of Vittaforma corneae strain ATCC 50505.</title>
        <authorList>
            <consortium name="The Broad Institute Genome Sequencing Platform"/>
            <person name="Cuomo C."/>
            <person name="Didier E."/>
            <person name="Bowers L."/>
            <person name="Young S.K."/>
            <person name="Zeng Q."/>
            <person name="Gargeya S."/>
            <person name="Fitzgerald M."/>
            <person name="Haas B."/>
            <person name="Abouelleil A."/>
            <person name="Alvarado L."/>
            <person name="Arachchi H.M."/>
            <person name="Berlin A."/>
            <person name="Chapman S.B."/>
            <person name="Gearin G."/>
            <person name="Goldberg J."/>
            <person name="Griggs A."/>
            <person name="Gujja S."/>
            <person name="Hansen M."/>
            <person name="Heiman D."/>
            <person name="Howarth C."/>
            <person name="Larimer J."/>
            <person name="Lui A."/>
            <person name="MacDonald P.J.P."/>
            <person name="McCowen C."/>
            <person name="Montmayeur A."/>
            <person name="Murphy C."/>
            <person name="Neiman D."/>
            <person name="Pearson M."/>
            <person name="Priest M."/>
            <person name="Roberts A."/>
            <person name="Saif S."/>
            <person name="Shea T."/>
            <person name="Sisk P."/>
            <person name="Stolte C."/>
            <person name="Sykes S."/>
            <person name="Wortman J."/>
            <person name="Nusbaum C."/>
            <person name="Birren B."/>
        </authorList>
    </citation>
    <scope>NUCLEOTIDE SEQUENCE [LARGE SCALE GENOMIC DNA]</scope>
    <source>
        <strain evidence="2">ATCC 50505</strain>
    </source>
</reference>